<evidence type="ECO:0000313" key="2">
    <source>
        <dbReference type="EMBL" id="TEA11994.1"/>
    </source>
</evidence>
<accession>A0A4V6QFJ9</accession>
<comment type="caution">
    <text evidence="2">The sequence shown here is derived from an EMBL/GenBank/DDBJ whole genome shotgun (WGS) entry which is preliminary data.</text>
</comment>
<dbReference type="Pfam" id="PF01636">
    <property type="entry name" value="APH"/>
    <property type="match status" value="1"/>
</dbReference>
<dbReference type="InterPro" id="IPR051678">
    <property type="entry name" value="AGP_Transferase"/>
</dbReference>
<dbReference type="SUPFAM" id="SSF56112">
    <property type="entry name" value="Protein kinase-like (PK-like)"/>
    <property type="match status" value="1"/>
</dbReference>
<dbReference type="InterPro" id="IPR002575">
    <property type="entry name" value="Aminoglycoside_PTrfase"/>
</dbReference>
<feature type="domain" description="Aminoglycoside phosphotransferase" evidence="1">
    <location>
        <begin position="39"/>
        <end position="243"/>
    </location>
</feature>
<dbReference type="PANTHER" id="PTHR21310:SF15">
    <property type="entry name" value="AMINOGLYCOSIDE PHOSPHOTRANSFERASE DOMAIN-CONTAINING PROTEIN"/>
    <property type="match status" value="1"/>
</dbReference>
<name>A0A4V6QFJ9_9PEZI</name>
<reference evidence="2 3" key="1">
    <citation type="submission" date="2018-11" db="EMBL/GenBank/DDBJ databases">
        <title>Genome sequence and assembly of Colletotrichum sidae.</title>
        <authorList>
            <person name="Gan P."/>
            <person name="Shirasu K."/>
        </authorList>
    </citation>
    <scope>NUCLEOTIDE SEQUENCE [LARGE SCALE GENOMIC DNA]</scope>
    <source>
        <strain evidence="2 3">CBS 518.97</strain>
    </source>
</reference>
<evidence type="ECO:0000313" key="3">
    <source>
        <dbReference type="Proteomes" id="UP000295604"/>
    </source>
</evidence>
<dbReference type="AlphaFoldDB" id="A0A4V6QFJ9"/>
<protein>
    <recommendedName>
        <fullName evidence="1">Aminoglycoside phosphotransferase domain-containing protein</fullName>
    </recommendedName>
</protein>
<keyword evidence="3" id="KW-1185">Reference proteome</keyword>
<dbReference type="InterPro" id="IPR011009">
    <property type="entry name" value="Kinase-like_dom_sf"/>
</dbReference>
<sequence>MGGMNYHIEIRFDDGVEWIARIRGFNATSPPARLRDYIIQSEVATLQFLGKTGVPAPKVYDFALEHADNPVGVGYILLDKLPGKSLRWSIATPDQRENIMGQLADVFIELHKYPFDLLGSLDQPGGPRVGALARESLTDFTQSDMQTTGPFSSLEAYHTSSLQLTLDLIVRGEMYSQQAVDAYLIHRFLLDLIPSVSPASAPDDHSYYLKHADDKGDHILVDDDFNITGLIDWEWAHTAPPAHAFNSPVGLLPVADFYSGANDLGDDEVTFARLLEEKGRRDLGRCVRHGRLQHRFAFCCGYDLADWSGFQGLFRGLRDAVGVDEGLAWDEWKITALRRYERDAGLQQLLSRDGHLVGSHD</sequence>
<gene>
    <name evidence="2" type="ORF">C8034_v006953</name>
</gene>
<evidence type="ECO:0000259" key="1">
    <source>
        <dbReference type="Pfam" id="PF01636"/>
    </source>
</evidence>
<organism evidence="2 3">
    <name type="scientific">Colletotrichum sidae</name>
    <dbReference type="NCBI Taxonomy" id="1347389"/>
    <lineage>
        <taxon>Eukaryota</taxon>
        <taxon>Fungi</taxon>
        <taxon>Dikarya</taxon>
        <taxon>Ascomycota</taxon>
        <taxon>Pezizomycotina</taxon>
        <taxon>Sordariomycetes</taxon>
        <taxon>Hypocreomycetidae</taxon>
        <taxon>Glomerellales</taxon>
        <taxon>Glomerellaceae</taxon>
        <taxon>Colletotrichum</taxon>
        <taxon>Colletotrichum orbiculare species complex</taxon>
    </lineage>
</organism>
<dbReference type="Proteomes" id="UP000295604">
    <property type="component" value="Unassembled WGS sequence"/>
</dbReference>
<dbReference type="Gene3D" id="3.90.1200.10">
    <property type="match status" value="1"/>
</dbReference>
<dbReference type="EMBL" id="QAPF01000298">
    <property type="protein sequence ID" value="TEA11994.1"/>
    <property type="molecule type" value="Genomic_DNA"/>
</dbReference>
<proteinExistence type="predicted"/>
<dbReference type="PANTHER" id="PTHR21310">
    <property type="entry name" value="AMINOGLYCOSIDE PHOSPHOTRANSFERASE-RELATED-RELATED"/>
    <property type="match status" value="1"/>
</dbReference>